<protein>
    <submittedName>
        <fullName evidence="1">Uncharacterized protein</fullName>
    </submittedName>
</protein>
<sequence>MSSLDLDSIRSLCLLVSYQLTEEIKSSIAKMGDEDPDYSVDSKQASAILNGRMLRKLTSPTPEGLYVIDLDRDQRSLESLKDGLK</sequence>
<dbReference type="EMBL" id="KI894025">
    <property type="protein sequence ID" value="OCF22224.1"/>
    <property type="molecule type" value="Genomic_DNA"/>
</dbReference>
<dbReference type="RefSeq" id="XP_019043294.1">
    <property type="nucleotide sequence ID" value="XM_019194458.1"/>
</dbReference>
<reference evidence="1" key="3">
    <citation type="submission" date="2014-01" db="EMBL/GenBank/DDBJ databases">
        <title>Evolution of pathogenesis and genome organization in the Tremellales.</title>
        <authorList>
            <person name="Cuomo C."/>
            <person name="Litvintseva A."/>
            <person name="Heitman J."/>
            <person name="Chen Y."/>
            <person name="Sun S."/>
            <person name="Springer D."/>
            <person name="Dromer F."/>
            <person name="Young S."/>
            <person name="Zeng Q."/>
            <person name="Chapman S."/>
            <person name="Gujja S."/>
            <person name="Saif S."/>
            <person name="Birren B."/>
        </authorList>
    </citation>
    <scope>NUCLEOTIDE SEQUENCE</scope>
    <source>
        <strain evidence="1">CBS 10118</strain>
    </source>
</reference>
<proteinExistence type="predicted"/>
<dbReference type="KEGG" id="kbi:30212268"/>
<reference evidence="1" key="1">
    <citation type="submission" date="2013-07" db="EMBL/GenBank/DDBJ databases">
        <title>The Genome Sequence of Cryptococcus bestiolae CBS10118.</title>
        <authorList>
            <consortium name="The Broad Institute Genome Sequencing Platform"/>
            <person name="Cuomo C."/>
            <person name="Litvintseva A."/>
            <person name="Chen Y."/>
            <person name="Heitman J."/>
            <person name="Sun S."/>
            <person name="Springer D."/>
            <person name="Dromer F."/>
            <person name="Young S.K."/>
            <person name="Zeng Q."/>
            <person name="Gargeya S."/>
            <person name="Fitzgerald M."/>
            <person name="Abouelleil A."/>
            <person name="Alvarado L."/>
            <person name="Berlin A.M."/>
            <person name="Chapman S.B."/>
            <person name="Dewar J."/>
            <person name="Goldberg J."/>
            <person name="Griggs A."/>
            <person name="Gujja S."/>
            <person name="Hansen M."/>
            <person name="Howarth C."/>
            <person name="Imamovic A."/>
            <person name="Larimer J."/>
            <person name="McCowan C."/>
            <person name="Murphy C."/>
            <person name="Pearson M."/>
            <person name="Priest M."/>
            <person name="Roberts A."/>
            <person name="Saif S."/>
            <person name="Shea T."/>
            <person name="Sykes S."/>
            <person name="Wortman J."/>
            <person name="Nusbaum C."/>
            <person name="Birren B."/>
        </authorList>
    </citation>
    <scope>NUCLEOTIDE SEQUENCE [LARGE SCALE GENOMIC DNA]</scope>
    <source>
        <strain evidence="1">CBS 10118</strain>
    </source>
</reference>
<accession>A0A1B9FTX6</accession>
<reference evidence="2" key="4">
    <citation type="submission" date="2024-02" db="EMBL/GenBank/DDBJ databases">
        <title>Comparative genomics of Cryptococcus and Kwoniella reveals pathogenesis evolution and contrasting modes of karyotype evolution via chromosome fusion or intercentromeric recombination.</title>
        <authorList>
            <person name="Coelho M.A."/>
            <person name="David-Palma M."/>
            <person name="Shea T."/>
            <person name="Bowers K."/>
            <person name="McGinley-Smith S."/>
            <person name="Mohammad A.W."/>
            <person name="Gnirke A."/>
            <person name="Yurkov A.M."/>
            <person name="Nowrousian M."/>
            <person name="Sun S."/>
            <person name="Cuomo C.A."/>
            <person name="Heitman J."/>
        </authorList>
    </citation>
    <scope>NUCLEOTIDE SEQUENCE</scope>
    <source>
        <strain evidence="2">CBS 10118</strain>
    </source>
</reference>
<gene>
    <name evidence="1" type="ORF">I302_07869</name>
    <name evidence="2" type="ORF">I302_108732</name>
</gene>
<dbReference type="AlphaFoldDB" id="A0A1B9FTX6"/>
<dbReference type="VEuPathDB" id="FungiDB:I302_07869"/>
<evidence type="ECO:0000313" key="2">
    <source>
        <dbReference type="EMBL" id="WVW86678.1"/>
    </source>
</evidence>
<dbReference type="EMBL" id="CP144548">
    <property type="protein sequence ID" value="WVW86678.1"/>
    <property type="molecule type" value="Genomic_DNA"/>
</dbReference>
<dbReference type="GeneID" id="30212268"/>
<evidence type="ECO:0000313" key="3">
    <source>
        <dbReference type="Proteomes" id="UP000092730"/>
    </source>
</evidence>
<dbReference type="Proteomes" id="UP000092730">
    <property type="component" value="Chromosome 8"/>
</dbReference>
<name>A0A1B9FTX6_9TREE</name>
<reference evidence="2" key="2">
    <citation type="submission" date="2013-07" db="EMBL/GenBank/DDBJ databases">
        <authorList>
            <consortium name="The Broad Institute Genome Sequencing Platform"/>
            <person name="Cuomo C."/>
            <person name="Litvintseva A."/>
            <person name="Chen Y."/>
            <person name="Heitman J."/>
            <person name="Sun S."/>
            <person name="Springer D."/>
            <person name="Dromer F."/>
            <person name="Young S.K."/>
            <person name="Zeng Q."/>
            <person name="Gargeya S."/>
            <person name="Fitzgerald M."/>
            <person name="Abouelleil A."/>
            <person name="Alvarado L."/>
            <person name="Berlin A.M."/>
            <person name="Chapman S.B."/>
            <person name="Dewar J."/>
            <person name="Goldberg J."/>
            <person name="Griggs A."/>
            <person name="Gujja S."/>
            <person name="Hansen M."/>
            <person name="Howarth C."/>
            <person name="Imamovic A."/>
            <person name="Larimer J."/>
            <person name="McCowan C."/>
            <person name="Murphy C."/>
            <person name="Pearson M."/>
            <person name="Priest M."/>
            <person name="Roberts A."/>
            <person name="Saif S."/>
            <person name="Shea T."/>
            <person name="Sykes S."/>
            <person name="Wortman J."/>
            <person name="Nusbaum C."/>
            <person name="Birren B."/>
        </authorList>
    </citation>
    <scope>NUCLEOTIDE SEQUENCE</scope>
    <source>
        <strain evidence="2">CBS 10118</strain>
    </source>
</reference>
<keyword evidence="3" id="KW-1185">Reference proteome</keyword>
<organism evidence="1">
    <name type="scientific">Kwoniella bestiolae CBS 10118</name>
    <dbReference type="NCBI Taxonomy" id="1296100"/>
    <lineage>
        <taxon>Eukaryota</taxon>
        <taxon>Fungi</taxon>
        <taxon>Dikarya</taxon>
        <taxon>Basidiomycota</taxon>
        <taxon>Agaricomycotina</taxon>
        <taxon>Tremellomycetes</taxon>
        <taxon>Tremellales</taxon>
        <taxon>Cryptococcaceae</taxon>
        <taxon>Kwoniella</taxon>
    </lineage>
</organism>
<evidence type="ECO:0000313" key="1">
    <source>
        <dbReference type="EMBL" id="OCF22224.1"/>
    </source>
</evidence>